<comment type="subcellular location">
    <subcellularLocation>
        <location evidence="5">Secreted</location>
    </subcellularLocation>
    <subcellularLocation>
        <location evidence="5">Bacterial flagellum</location>
    </subcellularLocation>
</comment>
<dbReference type="AlphaFoldDB" id="A0A4Z0D2D1"/>
<accession>A0A4Z0D2D1</accession>
<dbReference type="EMBL" id="SRIB01000008">
    <property type="protein sequence ID" value="TFZ39910.1"/>
    <property type="molecule type" value="Genomic_DNA"/>
</dbReference>
<dbReference type="RefSeq" id="WP_135271226.1">
    <property type="nucleotide sequence ID" value="NZ_SRIB01000008.1"/>
</dbReference>
<evidence type="ECO:0000256" key="3">
    <source>
        <dbReference type="ARBA" id="ARBA00023054"/>
    </source>
</evidence>
<feature type="domain" description="Flagellar hook-associated protein 2 C-terminal" evidence="7">
    <location>
        <begin position="209"/>
        <end position="440"/>
    </location>
</feature>
<gene>
    <name evidence="8" type="ORF">E4100_06510</name>
</gene>
<evidence type="ECO:0000259" key="7">
    <source>
        <dbReference type="Pfam" id="PF07195"/>
    </source>
</evidence>
<comment type="subunit">
    <text evidence="2 5">Homopentamer.</text>
</comment>
<dbReference type="InterPro" id="IPR003481">
    <property type="entry name" value="FliD_N"/>
</dbReference>
<dbReference type="InterPro" id="IPR040026">
    <property type="entry name" value="FliD"/>
</dbReference>
<dbReference type="InterPro" id="IPR010809">
    <property type="entry name" value="FliD_C"/>
</dbReference>
<dbReference type="GO" id="GO:0009424">
    <property type="term" value="C:bacterial-type flagellum hook"/>
    <property type="evidence" value="ECO:0007669"/>
    <property type="project" value="UniProtKB-UniRule"/>
</dbReference>
<dbReference type="PANTHER" id="PTHR30288:SF0">
    <property type="entry name" value="FLAGELLAR HOOK-ASSOCIATED PROTEIN 2"/>
    <property type="match status" value="1"/>
</dbReference>
<dbReference type="GO" id="GO:0009421">
    <property type="term" value="C:bacterial-type flagellum filament cap"/>
    <property type="evidence" value="ECO:0007669"/>
    <property type="project" value="InterPro"/>
</dbReference>
<dbReference type="Pfam" id="PF02465">
    <property type="entry name" value="FliD_N"/>
    <property type="match status" value="1"/>
</dbReference>
<keyword evidence="5" id="KW-0964">Secreted</keyword>
<evidence type="ECO:0000256" key="1">
    <source>
        <dbReference type="ARBA" id="ARBA00009764"/>
    </source>
</evidence>
<keyword evidence="4 5" id="KW-0975">Bacterial flagellum</keyword>
<proteinExistence type="inferred from homology"/>
<dbReference type="Proteomes" id="UP000298381">
    <property type="component" value="Unassembled WGS sequence"/>
</dbReference>
<evidence type="ECO:0000259" key="6">
    <source>
        <dbReference type="Pfam" id="PF02465"/>
    </source>
</evidence>
<dbReference type="Pfam" id="PF07195">
    <property type="entry name" value="FliD_C"/>
    <property type="match status" value="1"/>
</dbReference>
<dbReference type="GO" id="GO:0071973">
    <property type="term" value="P:bacterial-type flagellum-dependent cell motility"/>
    <property type="evidence" value="ECO:0007669"/>
    <property type="project" value="TreeGrafter"/>
</dbReference>
<dbReference type="PANTHER" id="PTHR30288">
    <property type="entry name" value="FLAGELLAR CAP/ASSEMBLY PROTEIN FLID"/>
    <property type="match status" value="1"/>
</dbReference>
<keyword evidence="3" id="KW-0175">Coiled coil</keyword>
<comment type="caution">
    <text evidence="8">The sequence shown here is derived from an EMBL/GenBank/DDBJ whole genome shotgun (WGS) entry which is preliminary data.</text>
</comment>
<name>A0A4Z0D2D1_9FIRM</name>
<comment type="function">
    <text evidence="5">Required for morphogenesis and for the elongation of the flagellar filament by facilitating polymerization of the flagellin monomers at the tip of growing filament. Forms a capping structure, which prevents flagellin subunits (transported through the central channel of the flagellum) from leaking out without polymerization at the distal end.</text>
</comment>
<evidence type="ECO:0000256" key="2">
    <source>
        <dbReference type="ARBA" id="ARBA00011255"/>
    </source>
</evidence>
<dbReference type="GO" id="GO:0005576">
    <property type="term" value="C:extracellular region"/>
    <property type="evidence" value="ECO:0007669"/>
    <property type="project" value="UniProtKB-SubCell"/>
</dbReference>
<evidence type="ECO:0000313" key="9">
    <source>
        <dbReference type="Proteomes" id="UP000298381"/>
    </source>
</evidence>
<protein>
    <recommendedName>
        <fullName evidence="5">Flagellar hook-associated protein 2</fullName>
        <shortName evidence="5">HAP2</shortName>
    </recommendedName>
    <alternativeName>
        <fullName evidence="5">Flagellar cap protein</fullName>
    </alternativeName>
</protein>
<organism evidence="8 9">
    <name type="scientific">Soehngenia longivitae</name>
    <dbReference type="NCBI Taxonomy" id="2562294"/>
    <lineage>
        <taxon>Bacteria</taxon>
        <taxon>Bacillati</taxon>
        <taxon>Bacillota</taxon>
        <taxon>Tissierellia</taxon>
        <taxon>Tissierellales</taxon>
        <taxon>Tissierellaceae</taxon>
        <taxon>Soehngenia</taxon>
    </lineage>
</organism>
<evidence type="ECO:0000313" key="8">
    <source>
        <dbReference type="EMBL" id="TFZ39910.1"/>
    </source>
</evidence>
<dbReference type="GO" id="GO:0007155">
    <property type="term" value="P:cell adhesion"/>
    <property type="evidence" value="ECO:0007669"/>
    <property type="project" value="InterPro"/>
</dbReference>
<reference evidence="8 9" key="1">
    <citation type="submission" date="2019-03" db="EMBL/GenBank/DDBJ databases">
        <title>Draft genome sequence data and analysis of a Fermenting Bacterium, Soehngenia longevitae strain 1933PT, isolated from petroleum reservoir in Azerbaijan.</title>
        <authorList>
            <person name="Grouzdev D.S."/>
            <person name="Bidzhieva S.K."/>
            <person name="Sokolova D.S."/>
            <person name="Tourova T.P."/>
            <person name="Poltaraus A.B."/>
            <person name="Nazina T.N."/>
        </authorList>
    </citation>
    <scope>NUCLEOTIDE SEQUENCE [LARGE SCALE GENOMIC DNA]</scope>
    <source>
        <strain evidence="8 9">1933P</strain>
    </source>
</reference>
<comment type="similarity">
    <text evidence="1 5">Belongs to the FliD family.</text>
</comment>
<evidence type="ECO:0000256" key="4">
    <source>
        <dbReference type="ARBA" id="ARBA00023143"/>
    </source>
</evidence>
<evidence type="ECO:0000256" key="5">
    <source>
        <dbReference type="RuleBase" id="RU362066"/>
    </source>
</evidence>
<feature type="domain" description="Flagellar hook-associated protein 2 N-terminal" evidence="6">
    <location>
        <begin position="12"/>
        <end position="106"/>
    </location>
</feature>
<sequence length="458" mass="50896">MTSAINFLGTYSGIDQTSIDKLMEAERIPLTKLTDKKTTITNKQNAWKDINTRLNSLFEKLKVLQDASTFTAKKSTSTDDNIVSMTANSKAIAGSYKINVSSLATATNVIGGKVLEEGQKISDELHLNGTIKLTNHEGIEIEIQIEDSDSLKTITNKINLSTKTTGISSSIIDGRIILSDVKTGNRNIEVSGTLVEDLKLGTDKEVNYGTNAKFTVNGIEVERSTNEITDVIENITINLKKTHQNSSEYETINIVNDNDKVVSAIKDFVDQYNSTMQFIEEKFSSGNPEVANSRGVLAGDSSLQMLHSTLRRMVTSPIQNPNTSIRDISQLGISTTDKSGVLKFDQEKLLDSLNQNAENVINFFSTDLDGEKKGFVPKLNNYIDSYISKSNGVVKNKTESFERSLKDINRQIEIFNTRMEKKQEYYTNMFSKLDTAMMQAEDQMNWLTAQLGAFSTSK</sequence>
<dbReference type="OrthoDB" id="9776025at2"/>
<keyword evidence="9" id="KW-1185">Reference proteome</keyword>